<dbReference type="RefSeq" id="XP_056844386.1">
    <property type="nucleotide sequence ID" value="XM_056988406.1"/>
</dbReference>
<keyword evidence="1" id="KW-1185">Reference proteome</keyword>
<dbReference type="AlphaFoldDB" id="A0A9W3BYX4"/>
<gene>
    <name evidence="2" type="primary">LOC130496380</name>
</gene>
<protein>
    <submittedName>
        <fullName evidence="2">Uncharacterized protein LOC130496380</fullName>
    </submittedName>
</protein>
<evidence type="ECO:0000313" key="2">
    <source>
        <dbReference type="RefSeq" id="XP_056844386.1"/>
    </source>
</evidence>
<evidence type="ECO:0000313" key="1">
    <source>
        <dbReference type="Proteomes" id="UP000504610"/>
    </source>
</evidence>
<reference evidence="1" key="1">
    <citation type="journal article" date="2019" name="Database">
        <title>The radish genome database (RadishGD): an integrated information resource for radish genomics.</title>
        <authorList>
            <person name="Yu H.J."/>
            <person name="Baek S."/>
            <person name="Lee Y.J."/>
            <person name="Cho A."/>
            <person name="Mun J.H."/>
        </authorList>
    </citation>
    <scope>NUCLEOTIDE SEQUENCE [LARGE SCALE GENOMIC DNA]</scope>
    <source>
        <strain evidence="1">cv. WK10039</strain>
    </source>
</reference>
<name>A0A9W3BYX4_RAPSA</name>
<dbReference type="KEGG" id="rsz:130496380"/>
<organism evidence="1 2">
    <name type="scientific">Raphanus sativus</name>
    <name type="common">Radish</name>
    <name type="synonym">Raphanus raphanistrum var. sativus</name>
    <dbReference type="NCBI Taxonomy" id="3726"/>
    <lineage>
        <taxon>Eukaryota</taxon>
        <taxon>Viridiplantae</taxon>
        <taxon>Streptophyta</taxon>
        <taxon>Embryophyta</taxon>
        <taxon>Tracheophyta</taxon>
        <taxon>Spermatophyta</taxon>
        <taxon>Magnoliopsida</taxon>
        <taxon>eudicotyledons</taxon>
        <taxon>Gunneridae</taxon>
        <taxon>Pentapetalae</taxon>
        <taxon>rosids</taxon>
        <taxon>malvids</taxon>
        <taxon>Brassicales</taxon>
        <taxon>Brassicaceae</taxon>
        <taxon>Brassiceae</taxon>
        <taxon>Raphanus</taxon>
    </lineage>
</organism>
<accession>A0A9W3BYX4</accession>
<proteinExistence type="predicted"/>
<sequence length="292" mass="31754">MVEFTLLVTMGAKNVARYHFNRRSPFYIGSTSYVVDNNQTVCAKAAYEKLVFGKRMIASEEVMNEIFGEEEMALFYRVAMEMEKADNEKSRDKYDIRGPGTEIIRIDEDSEMEDTSRVVVRMDSTRGVIQRGEGSTDKGKGISLDSMVQNKGPAVLWDVGIDFMGYPEISLRERAAALEASENAFWEGVLHEQTMSTGEATDSDDDIDVLTGTTKTIPLMKEGGVALVEDDGSSSTNNNALNPVQSVAKNTSACMEAGVVIRAALGIGSVAVVPNEKTGGINAEEETAKGDT</sequence>
<dbReference type="Proteomes" id="UP000504610">
    <property type="component" value="Chromosome 6"/>
</dbReference>
<reference evidence="2" key="2">
    <citation type="submission" date="2025-08" db="UniProtKB">
        <authorList>
            <consortium name="RefSeq"/>
        </authorList>
    </citation>
    <scope>IDENTIFICATION</scope>
    <source>
        <tissue evidence="2">Leaf</tissue>
    </source>
</reference>
<dbReference type="OrthoDB" id="1108817at2759"/>
<dbReference type="GeneID" id="130496380"/>